<accession>A0A1I1ITB1</accession>
<dbReference type="RefSeq" id="WP_090088711.1">
    <property type="nucleotide sequence ID" value="NZ_FOMG01000003.1"/>
</dbReference>
<comment type="pathway">
    <text evidence="2">Cofactor biosynthesis; molybdopterin biosynthesis.</text>
</comment>
<reference evidence="5 6" key="1">
    <citation type="submission" date="2016-10" db="EMBL/GenBank/DDBJ databases">
        <authorList>
            <person name="de Groot N.N."/>
        </authorList>
    </citation>
    <scope>NUCLEOTIDE SEQUENCE [LARGE SCALE GENOMIC DNA]</scope>
    <source>
        <strain evidence="5 6">DSM 12992</strain>
    </source>
</reference>
<name>A0A1I1ITB1_9CLOT</name>
<dbReference type="UniPathway" id="UPA00344"/>
<comment type="function">
    <text evidence="1">May be involved in the biosynthesis of molybdopterin.</text>
</comment>
<sequence>MIKTAIITMSDKGYNGQRKDITGSTIKDMLPEDRYSLIYYKVLPDEIDTITKELIYLCDDLKVNLILTNGGTGFSKRDVTPEATLEVAEKLVPGFGEAMRAASLKITPKAMLSRGISCIRKETLIINLPGSPKAASENLEVILSAIPHGIDILTGNATECATPNT</sequence>
<gene>
    <name evidence="5" type="ORF">SAMN05421842_10371</name>
</gene>
<protein>
    <submittedName>
        <fullName evidence="5">Molybdenum cofactor synthesis domain-containing protein</fullName>
    </submittedName>
</protein>
<dbReference type="Gene3D" id="3.40.980.10">
    <property type="entry name" value="MoaB/Mog-like domain"/>
    <property type="match status" value="1"/>
</dbReference>
<dbReference type="SMART" id="SM00852">
    <property type="entry name" value="MoCF_biosynth"/>
    <property type="match status" value="1"/>
</dbReference>
<dbReference type="InterPro" id="IPR008284">
    <property type="entry name" value="MoCF_biosynth_CS"/>
</dbReference>
<dbReference type="InterPro" id="IPR036425">
    <property type="entry name" value="MoaB/Mog-like_dom_sf"/>
</dbReference>
<evidence type="ECO:0000256" key="1">
    <source>
        <dbReference type="ARBA" id="ARBA00003487"/>
    </source>
</evidence>
<dbReference type="GO" id="GO:0006777">
    <property type="term" value="P:Mo-molybdopterin cofactor biosynthetic process"/>
    <property type="evidence" value="ECO:0007669"/>
    <property type="project" value="UniProtKB-KW"/>
</dbReference>
<dbReference type="InterPro" id="IPR001453">
    <property type="entry name" value="MoaB/Mog_dom"/>
</dbReference>
<proteinExistence type="predicted"/>
<dbReference type="PANTHER" id="PTHR43764">
    <property type="entry name" value="MOLYBDENUM COFACTOR BIOSYNTHESIS"/>
    <property type="match status" value="1"/>
</dbReference>
<feature type="domain" description="MoaB/Mog" evidence="4">
    <location>
        <begin position="5"/>
        <end position="149"/>
    </location>
</feature>
<evidence type="ECO:0000256" key="2">
    <source>
        <dbReference type="ARBA" id="ARBA00005046"/>
    </source>
</evidence>
<evidence type="ECO:0000313" key="5">
    <source>
        <dbReference type="EMBL" id="SFC39484.1"/>
    </source>
</evidence>
<dbReference type="InterPro" id="IPR051920">
    <property type="entry name" value="MPT_Adenylyltrnsfr/MoaC-Rel"/>
</dbReference>
<dbReference type="NCBIfam" id="TIGR00177">
    <property type="entry name" value="molyb_syn"/>
    <property type="match status" value="1"/>
</dbReference>
<dbReference type="PROSITE" id="PS01078">
    <property type="entry name" value="MOCF_BIOSYNTHESIS_1"/>
    <property type="match status" value="1"/>
</dbReference>
<dbReference type="EMBL" id="FOMG01000003">
    <property type="protein sequence ID" value="SFC39484.1"/>
    <property type="molecule type" value="Genomic_DNA"/>
</dbReference>
<dbReference type="AlphaFoldDB" id="A0A1I1ITB1"/>
<evidence type="ECO:0000256" key="3">
    <source>
        <dbReference type="ARBA" id="ARBA00023150"/>
    </source>
</evidence>
<evidence type="ECO:0000259" key="4">
    <source>
        <dbReference type="SMART" id="SM00852"/>
    </source>
</evidence>
<dbReference type="CDD" id="cd00886">
    <property type="entry name" value="MogA_MoaB"/>
    <property type="match status" value="1"/>
</dbReference>
<dbReference type="Pfam" id="PF00994">
    <property type="entry name" value="MoCF_biosynth"/>
    <property type="match status" value="1"/>
</dbReference>
<evidence type="ECO:0000313" key="6">
    <source>
        <dbReference type="Proteomes" id="UP000199263"/>
    </source>
</evidence>
<dbReference type="OrthoDB" id="9784492at2"/>
<dbReference type="PANTHER" id="PTHR43764:SF1">
    <property type="entry name" value="MOLYBDOPTERIN MOLYBDOTRANSFERASE"/>
    <property type="match status" value="1"/>
</dbReference>
<organism evidence="5 6">
    <name type="scientific">Clostridium uliginosum</name>
    <dbReference type="NCBI Taxonomy" id="119641"/>
    <lineage>
        <taxon>Bacteria</taxon>
        <taxon>Bacillati</taxon>
        <taxon>Bacillota</taxon>
        <taxon>Clostridia</taxon>
        <taxon>Eubacteriales</taxon>
        <taxon>Clostridiaceae</taxon>
        <taxon>Clostridium</taxon>
    </lineage>
</organism>
<dbReference type="STRING" id="119641.SAMN05421842_10371"/>
<keyword evidence="3" id="KW-0501">Molybdenum cofactor biosynthesis</keyword>
<dbReference type="SUPFAM" id="SSF53218">
    <property type="entry name" value="Molybdenum cofactor biosynthesis proteins"/>
    <property type="match status" value="1"/>
</dbReference>
<keyword evidence="6" id="KW-1185">Reference proteome</keyword>
<dbReference type="Proteomes" id="UP000199263">
    <property type="component" value="Unassembled WGS sequence"/>
</dbReference>